<feature type="region of interest" description="Disordered" evidence="1">
    <location>
        <begin position="128"/>
        <end position="166"/>
    </location>
</feature>
<feature type="compositionally biased region" description="Polar residues" evidence="1">
    <location>
        <begin position="662"/>
        <end position="671"/>
    </location>
</feature>
<dbReference type="OrthoDB" id="432970at2759"/>
<reference evidence="2" key="1">
    <citation type="submission" date="2021-02" db="EMBL/GenBank/DDBJ databases">
        <authorList>
            <person name="Dougan E. K."/>
            <person name="Rhodes N."/>
            <person name="Thang M."/>
            <person name="Chan C."/>
        </authorList>
    </citation>
    <scope>NUCLEOTIDE SEQUENCE</scope>
</reference>
<keyword evidence="3" id="KW-1185">Reference proteome</keyword>
<feature type="region of interest" description="Disordered" evidence="1">
    <location>
        <begin position="629"/>
        <end position="694"/>
    </location>
</feature>
<name>A0A812IUY4_SYMPI</name>
<proteinExistence type="predicted"/>
<dbReference type="EMBL" id="CAJNIZ010000954">
    <property type="protein sequence ID" value="CAE7179223.1"/>
    <property type="molecule type" value="Genomic_DNA"/>
</dbReference>
<comment type="caution">
    <text evidence="2">The sequence shown here is derived from an EMBL/GenBank/DDBJ whole genome shotgun (WGS) entry which is preliminary data.</text>
</comment>
<sequence length="755" mass="84322">MALSSISRETLEEHLKPLIRKHPNDTGPQLLWRLQREGILLDPLHDAARVRTLARELKGPLAESAVGLEGAIGKLLQMQSMSAEQPDWEAAASGGASIADWPEFFMDELADVRGKNLDWFAAAKNAENAAPRSTKAKSQRERNERRKAKQRASASSEEISGRESKPAAVVEPTHIDELYIWLIDAYRMRCHDDLQWRGGIRRGVYEQMVRVERRLCRLDEGGVLSKETLSDLERITVNGVRFVVERFFLYCKLVEQREKYPPEFDFRKLLALAQKLLPKRFQKDHAKFKYGDENAMSADRPSVRRFAESIYGNTIQQMHEKDAQGAGGPDTGPSFDPRPHEYNAAHRYPEDVCRLWESIQRFFEAGVAGVHPWRQLFESLDLVGDNFGLPHVSHVDEHVPLGSTVMVKSLRGVQPLGPNHYRPVDLNGALGTLVKVVSSRNDSEPRFQVVIGDGTQVALKAQKLELNIEKKGEMSAYAKMMLNTAGRGELAADIGGYSSLSESEEEGSTPSARSAAFRRQRGLENIGEARRLEEGKRQRTGKRMYDFSETQDPDGELLGSVVTLAGLINSTELNGCRGKVIAKKAEGEGEGNEVRFVVELEGETKEPKVVVKRRHLQFVDARAVWEHENAAHGRTKGRGKGALPQPSQNNASEVIPERAEASGTSAQQPTAKNEGRPKAKAKAQAKSTPEPVDWKKIFSTEDSTRLRDMVLQEVDGMSGSRISARQVEDRLRASSSTLLDVAKRYVDHAFKSRIK</sequence>
<evidence type="ECO:0000256" key="1">
    <source>
        <dbReference type="SAM" id="MobiDB-lite"/>
    </source>
</evidence>
<accession>A0A812IUY4</accession>
<evidence type="ECO:0000313" key="2">
    <source>
        <dbReference type="EMBL" id="CAE7179223.1"/>
    </source>
</evidence>
<gene>
    <name evidence="2" type="ORF">SPIL2461_LOCUS1001</name>
</gene>
<evidence type="ECO:0000313" key="3">
    <source>
        <dbReference type="Proteomes" id="UP000649617"/>
    </source>
</evidence>
<protein>
    <submittedName>
        <fullName evidence="2">Uncharacterized protein</fullName>
    </submittedName>
</protein>
<feature type="region of interest" description="Disordered" evidence="1">
    <location>
        <begin position="319"/>
        <end position="342"/>
    </location>
</feature>
<dbReference type="AlphaFoldDB" id="A0A812IUY4"/>
<organism evidence="2 3">
    <name type="scientific">Symbiodinium pilosum</name>
    <name type="common">Dinoflagellate</name>
    <dbReference type="NCBI Taxonomy" id="2952"/>
    <lineage>
        <taxon>Eukaryota</taxon>
        <taxon>Sar</taxon>
        <taxon>Alveolata</taxon>
        <taxon>Dinophyceae</taxon>
        <taxon>Suessiales</taxon>
        <taxon>Symbiodiniaceae</taxon>
        <taxon>Symbiodinium</taxon>
    </lineage>
</organism>
<dbReference type="Proteomes" id="UP000649617">
    <property type="component" value="Unassembled WGS sequence"/>
</dbReference>